<keyword evidence="2" id="KW-1185">Reference proteome</keyword>
<proteinExistence type="predicted"/>
<comment type="caution">
    <text evidence="1">The sequence shown here is derived from an EMBL/GenBank/DDBJ whole genome shotgun (WGS) entry which is preliminary data.</text>
</comment>
<dbReference type="Proteomes" id="UP001239111">
    <property type="component" value="Chromosome 1"/>
</dbReference>
<organism evidence="1 2">
    <name type="scientific">Eretmocerus hayati</name>
    <dbReference type="NCBI Taxonomy" id="131215"/>
    <lineage>
        <taxon>Eukaryota</taxon>
        <taxon>Metazoa</taxon>
        <taxon>Ecdysozoa</taxon>
        <taxon>Arthropoda</taxon>
        <taxon>Hexapoda</taxon>
        <taxon>Insecta</taxon>
        <taxon>Pterygota</taxon>
        <taxon>Neoptera</taxon>
        <taxon>Endopterygota</taxon>
        <taxon>Hymenoptera</taxon>
        <taxon>Apocrita</taxon>
        <taxon>Proctotrupomorpha</taxon>
        <taxon>Chalcidoidea</taxon>
        <taxon>Aphelinidae</taxon>
        <taxon>Aphelininae</taxon>
        <taxon>Eretmocerus</taxon>
    </lineage>
</organism>
<dbReference type="EMBL" id="CM056741">
    <property type="protein sequence ID" value="KAJ8687218.1"/>
    <property type="molecule type" value="Genomic_DNA"/>
</dbReference>
<gene>
    <name evidence="1" type="ORF">QAD02_023012</name>
</gene>
<evidence type="ECO:0000313" key="1">
    <source>
        <dbReference type="EMBL" id="KAJ8687218.1"/>
    </source>
</evidence>
<protein>
    <submittedName>
        <fullName evidence="1">Uncharacterized protein</fullName>
    </submittedName>
</protein>
<sequence>MSVESGTSVEETVLSFDDYYPHFCLTMQTHVVVLAVLVAALVVNTQAGEVLIFVTPFGTFPLDVESMINDEALVQQHYTCLMEDRRCTYPISNIIKYKLKRILFTECEGCNDVEMKAFKIVKPIVETKYSKELAELRQKYSYLKNQ</sequence>
<name>A0ACC2PUQ2_9HYME</name>
<evidence type="ECO:0000313" key="2">
    <source>
        <dbReference type="Proteomes" id="UP001239111"/>
    </source>
</evidence>
<reference evidence="1" key="1">
    <citation type="submission" date="2023-04" db="EMBL/GenBank/DDBJ databases">
        <title>A chromosome-level genome assembly of the parasitoid wasp Eretmocerus hayati.</title>
        <authorList>
            <person name="Zhong Y."/>
            <person name="Liu S."/>
            <person name="Liu Y."/>
        </authorList>
    </citation>
    <scope>NUCLEOTIDE SEQUENCE</scope>
    <source>
        <strain evidence="1">ZJU_SS_LIU_2023</strain>
    </source>
</reference>
<accession>A0ACC2PUQ2</accession>